<dbReference type="AlphaFoldDB" id="A0A1V3NUS6"/>
<dbReference type="PANTHER" id="PTHR43681:SF1">
    <property type="entry name" value="SARCALUMENIN"/>
    <property type="match status" value="1"/>
</dbReference>
<dbReference type="Proteomes" id="UP000189462">
    <property type="component" value="Unassembled WGS sequence"/>
</dbReference>
<gene>
    <name evidence="2" type="ORF">B1C78_00455</name>
</gene>
<feature type="domain" description="Dynamin N-terminal" evidence="1">
    <location>
        <begin position="44"/>
        <end position="201"/>
    </location>
</feature>
<evidence type="ECO:0000259" key="1">
    <source>
        <dbReference type="Pfam" id="PF00350"/>
    </source>
</evidence>
<dbReference type="CDD" id="cd09912">
    <property type="entry name" value="DLP_2"/>
    <property type="match status" value="1"/>
</dbReference>
<reference evidence="2 3" key="1">
    <citation type="submission" date="2017-02" db="EMBL/GenBank/DDBJ databases">
        <title>Genomic diversity within the haloalkaliphilic genus Thioalkalivibrio.</title>
        <authorList>
            <person name="Ahn A.-C."/>
            <person name="Meier-Kolthoff J."/>
            <person name="Overmars L."/>
            <person name="Richter M."/>
            <person name="Woyke T."/>
            <person name="Sorokin D.Y."/>
            <person name="Muyzer G."/>
        </authorList>
    </citation>
    <scope>NUCLEOTIDE SEQUENCE [LARGE SCALE GENOMIC DNA]</scope>
    <source>
        <strain evidence="2 3">ALJD</strain>
    </source>
</reference>
<proteinExistence type="predicted"/>
<name>A0A1V3NUS6_9GAMM</name>
<dbReference type="Gene3D" id="3.40.50.300">
    <property type="entry name" value="P-loop containing nucleotide triphosphate hydrolases"/>
    <property type="match status" value="1"/>
</dbReference>
<dbReference type="InterPro" id="IPR027417">
    <property type="entry name" value="P-loop_NTPase"/>
</dbReference>
<evidence type="ECO:0000313" key="3">
    <source>
        <dbReference type="Proteomes" id="UP000189462"/>
    </source>
</evidence>
<dbReference type="RefSeq" id="WP_175628183.1">
    <property type="nucleotide sequence ID" value="NZ_MVBK01000001.1"/>
</dbReference>
<dbReference type="STRING" id="108003.B1C78_00455"/>
<sequence>MTNCGSELCSQLSHWLDQACALEGTDREACATLRAKLAAQSFNLVVVGQFKRGKSTLINALLGAELLPVAVVPVTAVVTVLHYGETPSARVRFENGAERTIAGDTLADYVTEAANPRNVKGVREVVVQYPSPWLKEGIRLVDTPGIGSVHDHNTEVTYRYLPQADAVLLVISVDQPAGRAELDFLADIRRHSSKVFCLLNKADYLSPSELEESVAFTAHALAQAAGEPVEVFPISARLALRGKLNAAPEVLAESGLSLFAEALGRFLREEKGAVWERSMRHHLLRLLEQARLAAGLESRALTEPLERIEANLAAFATKKREAAQARTDFATLLAAEAKRLVKEKVEPDLEALKQVLEPRLQSALTAWYEDLRPQGSAALQQGLERHLLEAVQREFDAWRRDEDKEVSEVFAALCRRFWNEAQALADELVRYSADLFSLPFQATHTESLWQTRSGFQYKFWQEPPSLVLIGAAIARWLPRVIGHPLILRKARQRASELVEMQSGRLRHDFEERIKASAAEFRRDMLERLDATIAGIEAAVAKGVAVRNSGAEVAAHRLVLLQETLADIERLESAIRGE</sequence>
<dbReference type="PANTHER" id="PTHR43681">
    <property type="entry name" value="TRANSMEMBRANE GTPASE FZO"/>
    <property type="match status" value="1"/>
</dbReference>
<protein>
    <recommendedName>
        <fullName evidence="1">Dynamin N-terminal domain-containing protein</fullName>
    </recommendedName>
</protein>
<keyword evidence="3" id="KW-1185">Reference proteome</keyword>
<accession>A0A1V3NUS6</accession>
<comment type="caution">
    <text evidence="2">The sequence shown here is derived from an EMBL/GenBank/DDBJ whole genome shotgun (WGS) entry which is preliminary data.</text>
</comment>
<organism evidence="2 3">
    <name type="scientific">Thioalkalivibrio denitrificans</name>
    <dbReference type="NCBI Taxonomy" id="108003"/>
    <lineage>
        <taxon>Bacteria</taxon>
        <taxon>Pseudomonadati</taxon>
        <taxon>Pseudomonadota</taxon>
        <taxon>Gammaproteobacteria</taxon>
        <taxon>Chromatiales</taxon>
        <taxon>Ectothiorhodospiraceae</taxon>
        <taxon>Thioalkalivibrio</taxon>
    </lineage>
</organism>
<evidence type="ECO:0000313" key="2">
    <source>
        <dbReference type="EMBL" id="OOG28840.1"/>
    </source>
</evidence>
<dbReference type="SUPFAM" id="SSF52540">
    <property type="entry name" value="P-loop containing nucleoside triphosphate hydrolases"/>
    <property type="match status" value="1"/>
</dbReference>
<dbReference type="InterPro" id="IPR051943">
    <property type="entry name" value="TRAFAC_Dynamin-like_GTPase"/>
</dbReference>
<dbReference type="InterPro" id="IPR045063">
    <property type="entry name" value="Dynamin_N"/>
</dbReference>
<dbReference type="Pfam" id="PF00350">
    <property type="entry name" value="Dynamin_N"/>
    <property type="match status" value="1"/>
</dbReference>
<dbReference type="EMBL" id="MVBK01000001">
    <property type="protein sequence ID" value="OOG28840.1"/>
    <property type="molecule type" value="Genomic_DNA"/>
</dbReference>